<dbReference type="InterPro" id="IPR001680">
    <property type="entry name" value="WD40_rpt"/>
</dbReference>
<dbReference type="RefSeq" id="XP_070119696.1">
    <property type="nucleotide sequence ID" value="XM_070263595.1"/>
</dbReference>
<evidence type="ECO:0000256" key="14">
    <source>
        <dbReference type="ARBA" id="ARBA00039468"/>
    </source>
</evidence>
<evidence type="ECO:0000256" key="17">
    <source>
        <dbReference type="ARBA" id="ARBA00062896"/>
    </source>
</evidence>
<keyword evidence="4" id="KW-0813">Transport</keyword>
<keyword evidence="9" id="KW-0931">ER-Golgi transport</keyword>
<dbReference type="Gene3D" id="1.20.940.10">
    <property type="entry name" value="Functional domain of the splicing factor Prp18"/>
    <property type="match status" value="1"/>
</dbReference>
<comment type="subunit">
    <text evidence="17">COPII is composed of at least 5 proteins: the SEC23/24 complex, the SEC13/31 complex and SAR1. SEC13 and SEC31 make a 2:2 tetramer that forms the edge element of the COPII outer coat. The tetramer self-assembles in multiple copies to form the complete polyhedral cage. Interacts (via WD 8) with SEC13. Interacts with PDCD6; interaction takes place in response to cytosolic calcium increase and leads to bridge together the BCR(KLHL12) complex and SEC31A, leading to monoubiquitination. Interacts with KLHL12.</text>
</comment>
<keyword evidence="6 18" id="KW-0853">WD repeat</keyword>
<evidence type="ECO:0000256" key="7">
    <source>
        <dbReference type="ARBA" id="ARBA00022737"/>
    </source>
</evidence>
<dbReference type="FunFam" id="1.25.40.1030:FF:000001">
    <property type="entry name" value="protein transport protein Sec31A isoform X3"/>
    <property type="match status" value="1"/>
</dbReference>
<feature type="compositionally biased region" description="Low complexity" evidence="19">
    <location>
        <begin position="899"/>
        <end position="916"/>
    </location>
</feature>
<keyword evidence="7" id="KW-0677">Repeat</keyword>
<dbReference type="InterPro" id="IPR036322">
    <property type="entry name" value="WD40_repeat_dom_sf"/>
</dbReference>
<evidence type="ECO:0000256" key="18">
    <source>
        <dbReference type="PROSITE-ProRule" id="PRU00221"/>
    </source>
</evidence>
<evidence type="ECO:0000256" key="3">
    <source>
        <dbReference type="ARBA" id="ARBA00009358"/>
    </source>
</evidence>
<evidence type="ECO:0000256" key="9">
    <source>
        <dbReference type="ARBA" id="ARBA00022892"/>
    </source>
</evidence>
<dbReference type="InterPro" id="IPR040251">
    <property type="entry name" value="SEC31-like"/>
</dbReference>
<reference evidence="21" key="2">
    <citation type="submission" date="2025-08" db="UniProtKB">
        <authorList>
            <consortium name="Ensembl"/>
        </authorList>
    </citation>
    <scope>IDENTIFICATION</scope>
    <source>
        <strain evidence="21">Thoroughbred</strain>
    </source>
</reference>
<dbReference type="Pfam" id="PF12931">
    <property type="entry name" value="TPR_Sec16"/>
    <property type="match status" value="1"/>
</dbReference>
<evidence type="ECO:0007829" key="23">
    <source>
        <dbReference type="PeptideAtlas" id="A0A9L0RWG5"/>
    </source>
</evidence>
<evidence type="ECO:0000256" key="10">
    <source>
        <dbReference type="ARBA" id="ARBA00022927"/>
    </source>
</evidence>
<keyword evidence="12" id="KW-0968">Cytoplasmic vesicle</keyword>
<evidence type="ECO:0000313" key="21">
    <source>
        <dbReference type="Ensembl" id="ENSECAP00000067027.1"/>
    </source>
</evidence>
<evidence type="ECO:0000256" key="16">
    <source>
        <dbReference type="ARBA" id="ARBA00043112"/>
    </source>
</evidence>
<dbReference type="Gene3D" id="1.25.40.1030">
    <property type="match status" value="1"/>
</dbReference>
<dbReference type="FunFam" id="2.130.10.10:FF:000009">
    <property type="entry name" value="Protein transport protein Sec31A isoform A"/>
    <property type="match status" value="1"/>
</dbReference>
<evidence type="ECO:0000256" key="19">
    <source>
        <dbReference type="SAM" id="MobiDB-lite"/>
    </source>
</evidence>
<keyword evidence="22" id="KW-1185">Reference proteome</keyword>
<evidence type="ECO:0000256" key="13">
    <source>
        <dbReference type="ARBA" id="ARBA00025471"/>
    </source>
</evidence>
<keyword evidence="8" id="KW-0256">Endoplasmic reticulum</keyword>
<evidence type="ECO:0000256" key="15">
    <source>
        <dbReference type="ARBA" id="ARBA00041470"/>
    </source>
</evidence>
<feature type="repeat" description="WD" evidence="18">
    <location>
        <begin position="118"/>
        <end position="160"/>
    </location>
</feature>
<evidence type="ECO:0000256" key="5">
    <source>
        <dbReference type="ARBA" id="ARBA00022490"/>
    </source>
</evidence>
<dbReference type="AlphaFoldDB" id="A0A9L0RWG5"/>
<dbReference type="FunFam" id="1.20.940.10:FF:000001">
    <property type="entry name" value="Protein transport protein Sec31A isoform A"/>
    <property type="match status" value="1"/>
</dbReference>
<reference evidence="21" key="3">
    <citation type="submission" date="2025-09" db="UniProtKB">
        <authorList>
            <consortium name="Ensembl"/>
        </authorList>
    </citation>
    <scope>IDENTIFICATION</scope>
    <source>
        <strain evidence="21">Thoroughbred</strain>
    </source>
</reference>
<feature type="compositionally biased region" description="Polar residues" evidence="19">
    <location>
        <begin position="991"/>
        <end position="1012"/>
    </location>
</feature>
<dbReference type="SUPFAM" id="SSF50978">
    <property type="entry name" value="WD40 repeat-like"/>
    <property type="match status" value="1"/>
</dbReference>
<dbReference type="PROSITE" id="PS50082">
    <property type="entry name" value="WD_REPEATS_2"/>
    <property type="match status" value="1"/>
</dbReference>
<dbReference type="InterPro" id="IPR015943">
    <property type="entry name" value="WD40/YVTN_repeat-like_dom_sf"/>
</dbReference>
<keyword evidence="10" id="KW-0653">Protein transport</keyword>
<organism evidence="21 22">
    <name type="scientific">Equus caballus</name>
    <name type="common">Horse</name>
    <dbReference type="NCBI Taxonomy" id="9796"/>
    <lineage>
        <taxon>Eukaryota</taxon>
        <taxon>Metazoa</taxon>
        <taxon>Chordata</taxon>
        <taxon>Craniata</taxon>
        <taxon>Vertebrata</taxon>
        <taxon>Euteleostomi</taxon>
        <taxon>Mammalia</taxon>
        <taxon>Eutheria</taxon>
        <taxon>Laurasiatheria</taxon>
        <taxon>Perissodactyla</taxon>
        <taxon>Equidae</taxon>
        <taxon>Equus</taxon>
    </lineage>
</organism>
<evidence type="ECO:0000313" key="22">
    <source>
        <dbReference type="Proteomes" id="UP000002281"/>
    </source>
</evidence>
<dbReference type="Proteomes" id="UP000002281">
    <property type="component" value="Chromosome 3"/>
</dbReference>
<comment type="similarity">
    <text evidence="3">Belongs to the WD repeat SEC31 family.</text>
</comment>
<dbReference type="GeneID" id="100052018"/>
<feature type="compositionally biased region" description="Low complexity" evidence="19">
    <location>
        <begin position="937"/>
        <end position="947"/>
    </location>
</feature>
<sequence>MKLKEVDRTAMQAWSPAQNHPIYLATGTSAQQLDATFSTNASLEIFELDLSDPSLDMKSCATFSSSHRYHKLIWGPHKMDSKGSVSGVLIAGGENGNIILYDPSKIIAGDKEVVVAQNDKHTGPVRALDVNIFQTNLVASGANESEIYIWDLNNFATPMTPGAKTQPPEDISCIAWNRQVQHILASASPSGRATVWDLRKNEPIIKVSDHSNRMHCSGLAWHPDVATQMVLASEDDRLPVVQMWDLRFATSPLRVLENHARGILAIAWSMADPELLLSCGKDAKILCSNPNTGEVLYELPTNTQWCFDIQWCPRNPAVLSAASFDGRISVYSIMGGSADGLRQKQVDKLSSSFGNLDPFGTGQPLPPLQIPQQTAQHNIVLPLKKPPKWIRRPVGASFSFGGKLVTFENIRMQSQQGAEQQQQQHHVFISQVVTEKEFLSRSDQLQQVVQSQGFVSYCQKKIDASQTEFEKNVWSFLKVNFENDSRGKYLELLGYRKEDLGKKIALALNKVDGTDVHIKEEKQESEFLPSAGKTFNISISGDIDGLITQALLTGNFESAVDLCLHDNRMADAIILAIAGGQELLAQTQKKYFAKSQSKITRLITAVVMKNWREIVESCDLRNWREALAAVLTYAKPDEFSALCDLLGTRLESEGDSLLQTQACLCYICAGNVEKLVACWTKAQDGSNPLSLQDLIEKVVILRKAVQLTQAVDTNTVGVLLAEKMSQYANLLAAQGSIAAALAFLPENTNQPNIVQLRDRLCRAQGEPTLGQESPKIPYERQQLPKVRPGPVAGHTQMPRVPTQQYYPHGENPPPPGFIMHGNVNPNAAVAPLPTSPGHMHTQIPPYPQPQPYQPAQQYSFGTGGSAMYQPQQPVAPSASNAYPNTPYISSASSYSGQSQLYAAQHQVSPPTSSPTASFPPPSSSGASFQHGGPGAPPSSSAYALPPGTTGPQNGWNDPPALNRIPKKKKMPENFMPPVPITSPIMNPLGDPQSQMLQQQPSAPVPLSSQASFPQPHLPGGQPFHGIQQPLGQPGMPPSFSKPNIEGAPGAPIGNTIQHVQSLPTEKITKKPIPDEHLILKTTFEDLIQRCLSSATDPQTKRKLDDASKRLEFLYDKLREQTLSPTIISGLHSIARSIETRNYSEGLTIHTHVVSTSNFSETSAFMPVLKVVLTQAHKLGV</sequence>
<dbReference type="CTD" id="22872"/>
<name>A0A9L0RWG5_HORSE</name>
<accession>A0A9L0RWG5</accession>
<dbReference type="GO" id="GO:0015031">
    <property type="term" value="P:protein transport"/>
    <property type="evidence" value="ECO:0007669"/>
    <property type="project" value="UniProtKB-KW"/>
</dbReference>
<dbReference type="InterPro" id="IPR024298">
    <property type="entry name" value="Sec16_Sec23-bd"/>
</dbReference>
<keyword evidence="5" id="KW-0963">Cytoplasm</keyword>
<evidence type="ECO:0000256" key="4">
    <source>
        <dbReference type="ARBA" id="ARBA00022448"/>
    </source>
</evidence>
<comment type="function">
    <text evidence="13">Component of the coat protein complex II (COPII) which promotes the formation of transport vesicles from the endoplasmic reticulum (ER). The coat has two main functions, the physical deformation of the endoplasmic reticulum membrane into vesicles and the selection of cargo molecules.</text>
</comment>
<dbReference type="GO" id="GO:0005789">
    <property type="term" value="C:endoplasmic reticulum membrane"/>
    <property type="evidence" value="ECO:0007669"/>
    <property type="project" value="UniProtKB-SubCell"/>
</dbReference>
<evidence type="ECO:0000256" key="8">
    <source>
        <dbReference type="ARBA" id="ARBA00022824"/>
    </source>
</evidence>
<dbReference type="Gene3D" id="2.130.10.10">
    <property type="entry name" value="YVTN repeat-like/Quinoprotein amine dehydrogenase"/>
    <property type="match status" value="1"/>
</dbReference>
<proteinExistence type="evidence at protein level"/>
<evidence type="ECO:0000256" key="12">
    <source>
        <dbReference type="ARBA" id="ARBA00023329"/>
    </source>
</evidence>
<dbReference type="SMART" id="SM00320">
    <property type="entry name" value="WD40"/>
    <property type="match status" value="6"/>
</dbReference>
<evidence type="ECO:0000256" key="1">
    <source>
        <dbReference type="ARBA" id="ARBA00004299"/>
    </source>
</evidence>
<evidence type="ECO:0000256" key="2">
    <source>
        <dbReference type="ARBA" id="ARBA00004406"/>
    </source>
</evidence>
<dbReference type="GO" id="GO:0006888">
    <property type="term" value="P:endoplasmic reticulum to Golgi vesicle-mediated transport"/>
    <property type="evidence" value="ECO:0007669"/>
    <property type="project" value="InterPro"/>
</dbReference>
<protein>
    <recommendedName>
        <fullName evidence="14">Protein transport protein Sec31A</fullName>
    </recommendedName>
    <alternativeName>
        <fullName evidence="16">SEC31-like protein 1</fullName>
    </alternativeName>
    <alternativeName>
        <fullName evidence="15">SEC31-related protein A</fullName>
    </alternativeName>
</protein>
<feature type="compositionally biased region" description="Polar residues" evidence="19">
    <location>
        <begin position="868"/>
        <end position="881"/>
    </location>
</feature>
<dbReference type="PANTHER" id="PTHR13923:SF23">
    <property type="entry name" value="PROTEIN TRANSPORT PROTEIN SEC31A"/>
    <property type="match status" value="1"/>
</dbReference>
<evidence type="ECO:0000256" key="6">
    <source>
        <dbReference type="ARBA" id="ARBA00022574"/>
    </source>
</evidence>
<comment type="subcellular location">
    <subcellularLocation>
        <location evidence="1">Cytoplasmic vesicle</location>
        <location evidence="1">COPII-coated vesicle membrane</location>
        <topology evidence="1">Peripheral membrane protein</topology>
        <orientation evidence="1">Cytoplasmic side</orientation>
    </subcellularLocation>
    <subcellularLocation>
        <location evidence="2">Endoplasmic reticulum membrane</location>
        <topology evidence="2">Peripheral membrane protein</topology>
    </subcellularLocation>
</comment>
<dbReference type="Ensembl" id="ENSECAT00000083067.1">
    <property type="protein sequence ID" value="ENSECAP00000067027.1"/>
    <property type="gene ID" value="ENSECAG00000017741.3"/>
</dbReference>
<dbReference type="GO" id="GO:0012507">
    <property type="term" value="C:ER to Golgi transport vesicle membrane"/>
    <property type="evidence" value="ECO:0007669"/>
    <property type="project" value="UniProtKB-SubCell"/>
</dbReference>
<gene>
    <name evidence="21" type="primary">SEC31A</name>
</gene>
<dbReference type="RefSeq" id="XP_070119695.1">
    <property type="nucleotide sequence ID" value="XM_070263594.1"/>
</dbReference>
<feature type="region of interest" description="Disordered" evidence="19">
    <location>
        <begin position="835"/>
        <end position="881"/>
    </location>
</feature>
<dbReference type="RefSeq" id="XP_070119694.1">
    <property type="nucleotide sequence ID" value="XM_070263593.1"/>
</dbReference>
<dbReference type="GeneTree" id="ENSGT00390000003175"/>
<evidence type="ECO:0000256" key="11">
    <source>
        <dbReference type="ARBA" id="ARBA00023136"/>
    </source>
</evidence>
<dbReference type="PANTHER" id="PTHR13923">
    <property type="entry name" value="SEC31-RELATED PROTEIN"/>
    <property type="match status" value="1"/>
</dbReference>
<reference evidence="21 22" key="1">
    <citation type="journal article" date="2009" name="Science">
        <title>Genome sequence, comparative analysis, and population genetics of the domestic horse.</title>
        <authorList>
            <consortium name="Broad Institute Genome Sequencing Platform"/>
            <consortium name="Broad Institute Whole Genome Assembly Team"/>
            <person name="Wade C.M."/>
            <person name="Giulotto E."/>
            <person name="Sigurdsson S."/>
            <person name="Zoli M."/>
            <person name="Gnerre S."/>
            <person name="Imsland F."/>
            <person name="Lear T.L."/>
            <person name="Adelson D.L."/>
            <person name="Bailey E."/>
            <person name="Bellone R.R."/>
            <person name="Bloecker H."/>
            <person name="Distl O."/>
            <person name="Edgar R.C."/>
            <person name="Garber M."/>
            <person name="Leeb T."/>
            <person name="Mauceli E."/>
            <person name="MacLeod J.N."/>
            <person name="Penedo M.C.T."/>
            <person name="Raison J.M."/>
            <person name="Sharpe T."/>
            <person name="Vogel J."/>
            <person name="Andersson L."/>
            <person name="Antczak D.F."/>
            <person name="Biagi T."/>
            <person name="Binns M.M."/>
            <person name="Chowdhary B.P."/>
            <person name="Coleman S.J."/>
            <person name="Della Valle G."/>
            <person name="Fryc S."/>
            <person name="Guerin G."/>
            <person name="Hasegawa T."/>
            <person name="Hill E.W."/>
            <person name="Jurka J."/>
            <person name="Kiialainen A."/>
            <person name="Lindgren G."/>
            <person name="Liu J."/>
            <person name="Magnani E."/>
            <person name="Mickelson J.R."/>
            <person name="Murray J."/>
            <person name="Nergadze S.G."/>
            <person name="Onofrio R."/>
            <person name="Pedroni S."/>
            <person name="Piras M.F."/>
            <person name="Raudsepp T."/>
            <person name="Rocchi M."/>
            <person name="Roeed K.H."/>
            <person name="Ryder O.A."/>
            <person name="Searle S."/>
            <person name="Skow L."/>
            <person name="Swinburne J.E."/>
            <person name="Syvaenen A.C."/>
            <person name="Tozaki T."/>
            <person name="Valberg S.J."/>
            <person name="Vaudin M."/>
            <person name="White J.R."/>
            <person name="Zody M.C."/>
            <person name="Lander E.S."/>
            <person name="Lindblad-Toh K."/>
        </authorList>
    </citation>
    <scope>NUCLEOTIDE SEQUENCE [LARGE SCALE GENOMIC DNA]</scope>
    <source>
        <strain evidence="21 22">Thoroughbred</strain>
    </source>
</reference>
<feature type="domain" description="Sec16 Sec23-binding" evidence="20">
    <location>
        <begin position="547"/>
        <end position="740"/>
    </location>
</feature>
<keyword evidence="23" id="KW-1267">Proteomics identification</keyword>
<feature type="region of interest" description="Disordered" evidence="19">
    <location>
        <begin position="899"/>
        <end position="1025"/>
    </location>
</feature>
<evidence type="ECO:0000259" key="20">
    <source>
        <dbReference type="Pfam" id="PF12931"/>
    </source>
</evidence>
<keyword evidence="11" id="KW-0472">Membrane</keyword>